<keyword evidence="1" id="KW-0472">Membrane</keyword>
<dbReference type="PaxDb" id="1435377-SUSAZ_08345"/>
<evidence type="ECO:0000313" key="4">
    <source>
        <dbReference type="Proteomes" id="UP000060043"/>
    </source>
</evidence>
<dbReference type="Proteomes" id="UP000060043">
    <property type="component" value="Chromosome"/>
</dbReference>
<organism evidence="3 4">
    <name type="scientific">Sulfolobus acidocaldarius</name>
    <dbReference type="NCBI Taxonomy" id="2285"/>
    <lineage>
        <taxon>Archaea</taxon>
        <taxon>Thermoproteota</taxon>
        <taxon>Thermoprotei</taxon>
        <taxon>Sulfolobales</taxon>
        <taxon>Sulfolobaceae</taxon>
        <taxon>Sulfolobus</taxon>
    </lineage>
</organism>
<gene>
    <name evidence="2" type="ORF">ATY89_09360</name>
    <name evidence="3" type="ORF">ATZ20_00770</name>
</gene>
<evidence type="ECO:0000313" key="2">
    <source>
        <dbReference type="EMBL" id="ALU30642.1"/>
    </source>
</evidence>
<feature type="transmembrane region" description="Helical" evidence="1">
    <location>
        <begin position="6"/>
        <end position="26"/>
    </location>
</feature>
<proteinExistence type="predicted"/>
<evidence type="ECO:0000256" key="1">
    <source>
        <dbReference type="SAM" id="Phobius"/>
    </source>
</evidence>
<reference evidence="4 5" key="1">
    <citation type="submission" date="2015-12" db="EMBL/GenBank/DDBJ databases">
        <title>A stable core within a dynamic pangenome in Sulfolobus acidocaldarius.</title>
        <authorList>
            <person name="Anderson R."/>
            <person name="Kouris A."/>
            <person name="Seward C."/>
            <person name="Campbell K."/>
            <person name="Whitaker R."/>
        </authorList>
    </citation>
    <scope>NUCLEOTIDE SEQUENCE [LARGE SCALE GENOMIC DNA]</scope>
    <source>
        <strain evidence="2 5">GG12-C01-09</strain>
        <strain evidence="3 4">NG05B_CO5_07</strain>
    </source>
</reference>
<keyword evidence="1" id="KW-1133">Transmembrane helix</keyword>
<dbReference type="RefSeq" id="WP_011278562.1">
    <property type="nucleotide sequence ID" value="NZ_BHWZ01000004.1"/>
</dbReference>
<dbReference type="EMBL" id="CP013694">
    <property type="protein sequence ID" value="ALU30642.1"/>
    <property type="molecule type" value="Genomic_DNA"/>
</dbReference>
<sequence length="146" mass="15567">MKRENVIIPVLIVLAVLIIGTSGFLVGRNPFISSSAVSSVLGGSWFIQSFHVGSNTTSETLYDSSGDVLIVVKYTFPSVSQASDFFYSNALSSPQSVDGYLVSSYTHGLSESLYALKGNSVYYISYIGASNSNLPSLTQLISLISS</sequence>
<dbReference type="OrthoDB" id="37033at2157"/>
<dbReference type="OMA" id="QYENYLI"/>
<dbReference type="AlphaFoldDB" id="A0A0U3H5I1"/>
<name>A0A0U3H5I1_9CREN</name>
<dbReference type="Proteomes" id="UP000065473">
    <property type="component" value="Chromosome"/>
</dbReference>
<dbReference type="EMBL" id="CP013695">
    <property type="protein sequence ID" value="ALU32726.1"/>
    <property type="molecule type" value="Genomic_DNA"/>
</dbReference>
<protein>
    <submittedName>
        <fullName evidence="3">Uncharacterized protein</fullName>
    </submittedName>
</protein>
<evidence type="ECO:0000313" key="5">
    <source>
        <dbReference type="Proteomes" id="UP000065473"/>
    </source>
</evidence>
<dbReference type="GeneID" id="14552247"/>
<keyword evidence="1" id="KW-0812">Transmembrane</keyword>
<evidence type="ECO:0000313" key="3">
    <source>
        <dbReference type="EMBL" id="ALU32726.1"/>
    </source>
</evidence>
<accession>A0A0U3H5I1</accession>